<evidence type="ECO:0000256" key="9">
    <source>
        <dbReference type="SAM" id="MobiDB-lite"/>
    </source>
</evidence>
<dbReference type="Proteomes" id="UP001241758">
    <property type="component" value="Unassembled WGS sequence"/>
</dbReference>
<feature type="transmembrane region" description="Helical" evidence="10">
    <location>
        <begin position="105"/>
        <end position="121"/>
    </location>
</feature>
<evidence type="ECO:0000256" key="7">
    <source>
        <dbReference type="ARBA" id="ARBA00022840"/>
    </source>
</evidence>
<dbReference type="Gene3D" id="1.20.5.1930">
    <property type="match status" value="1"/>
</dbReference>
<comment type="catalytic activity">
    <reaction evidence="1">
        <text>ATP + protein L-histidine = ADP + protein N-phospho-L-histidine.</text>
        <dbReference type="EC" id="2.7.13.3"/>
    </reaction>
</comment>
<evidence type="ECO:0000256" key="4">
    <source>
        <dbReference type="ARBA" id="ARBA00022679"/>
    </source>
</evidence>
<dbReference type="InterPro" id="IPR050482">
    <property type="entry name" value="Sensor_HK_TwoCompSys"/>
</dbReference>
<dbReference type="CDD" id="cd16917">
    <property type="entry name" value="HATPase_UhpB-NarQ-NarX-like"/>
    <property type="match status" value="1"/>
</dbReference>
<keyword evidence="10" id="KW-0812">Transmembrane</keyword>
<evidence type="ECO:0000259" key="12">
    <source>
        <dbReference type="Pfam" id="PF07730"/>
    </source>
</evidence>
<proteinExistence type="predicted"/>
<dbReference type="EMBL" id="JASCTH010000020">
    <property type="protein sequence ID" value="MDI6102486.1"/>
    <property type="molecule type" value="Genomic_DNA"/>
</dbReference>
<evidence type="ECO:0000313" key="13">
    <source>
        <dbReference type="EMBL" id="MDI6102486.1"/>
    </source>
</evidence>
<feature type="region of interest" description="Disordered" evidence="9">
    <location>
        <begin position="389"/>
        <end position="414"/>
    </location>
</feature>
<protein>
    <recommendedName>
        <fullName evidence="2">histidine kinase</fullName>
        <ecNumber evidence="2">2.7.13.3</ecNumber>
    </recommendedName>
</protein>
<evidence type="ECO:0000256" key="10">
    <source>
        <dbReference type="SAM" id="Phobius"/>
    </source>
</evidence>
<feature type="transmembrane region" description="Helical" evidence="10">
    <location>
        <begin position="78"/>
        <end position="98"/>
    </location>
</feature>
<feature type="compositionally biased region" description="Gly residues" evidence="9">
    <location>
        <begin position="393"/>
        <end position="405"/>
    </location>
</feature>
<evidence type="ECO:0000256" key="1">
    <source>
        <dbReference type="ARBA" id="ARBA00000085"/>
    </source>
</evidence>
<feature type="compositionally biased region" description="Low complexity" evidence="9">
    <location>
        <begin position="461"/>
        <end position="478"/>
    </location>
</feature>
<evidence type="ECO:0000256" key="6">
    <source>
        <dbReference type="ARBA" id="ARBA00022777"/>
    </source>
</evidence>
<feature type="domain" description="Histidine kinase/HSP90-like ATPase" evidence="11">
    <location>
        <begin position="349"/>
        <end position="447"/>
    </location>
</feature>
<feature type="region of interest" description="Disordered" evidence="9">
    <location>
        <begin position="220"/>
        <end position="239"/>
    </location>
</feature>
<keyword evidence="6 13" id="KW-0418">Kinase</keyword>
<evidence type="ECO:0000256" key="5">
    <source>
        <dbReference type="ARBA" id="ARBA00022741"/>
    </source>
</evidence>
<dbReference type="GO" id="GO:0016301">
    <property type="term" value="F:kinase activity"/>
    <property type="evidence" value="ECO:0007669"/>
    <property type="project" value="UniProtKB-KW"/>
</dbReference>
<evidence type="ECO:0000313" key="14">
    <source>
        <dbReference type="Proteomes" id="UP001241758"/>
    </source>
</evidence>
<feature type="region of interest" description="Disordered" evidence="9">
    <location>
        <begin position="1"/>
        <end position="34"/>
    </location>
</feature>
<evidence type="ECO:0000256" key="3">
    <source>
        <dbReference type="ARBA" id="ARBA00022553"/>
    </source>
</evidence>
<keyword evidence="5" id="KW-0547">Nucleotide-binding</keyword>
<dbReference type="Pfam" id="PF02518">
    <property type="entry name" value="HATPase_c"/>
    <property type="match status" value="1"/>
</dbReference>
<dbReference type="InterPro" id="IPR003594">
    <property type="entry name" value="HATPase_dom"/>
</dbReference>
<dbReference type="Pfam" id="PF07730">
    <property type="entry name" value="HisKA_3"/>
    <property type="match status" value="1"/>
</dbReference>
<feature type="transmembrane region" description="Helical" evidence="10">
    <location>
        <begin position="149"/>
        <end position="174"/>
    </location>
</feature>
<feature type="domain" description="Signal transduction histidine kinase subgroup 3 dimerisation and phosphoacceptor" evidence="12">
    <location>
        <begin position="241"/>
        <end position="306"/>
    </location>
</feature>
<name>A0ABT6WS29_9ACTN</name>
<keyword evidence="10" id="KW-0472">Membrane</keyword>
<dbReference type="RefSeq" id="WP_282763541.1">
    <property type="nucleotide sequence ID" value="NZ_JASCTH010000020.1"/>
</dbReference>
<feature type="compositionally biased region" description="Basic and acidic residues" evidence="9">
    <location>
        <begin position="1"/>
        <end position="10"/>
    </location>
</feature>
<keyword evidence="8" id="KW-0902">Two-component regulatory system</keyword>
<feature type="transmembrane region" description="Helical" evidence="10">
    <location>
        <begin position="127"/>
        <end position="142"/>
    </location>
</feature>
<keyword evidence="10" id="KW-1133">Transmembrane helix</keyword>
<accession>A0ABT6WS29</accession>
<reference evidence="13 14" key="1">
    <citation type="submission" date="2023-05" db="EMBL/GenBank/DDBJ databases">
        <title>Actinoplanes sp. NEAU-A12 genome sequencing.</title>
        <authorList>
            <person name="Wang Z.-S."/>
        </authorList>
    </citation>
    <scope>NUCLEOTIDE SEQUENCE [LARGE SCALE GENOMIC DNA]</scope>
    <source>
        <strain evidence="13 14">NEAU-A12</strain>
    </source>
</reference>
<keyword evidence="4" id="KW-0808">Transferase</keyword>
<comment type="caution">
    <text evidence="13">The sequence shown here is derived from an EMBL/GenBank/DDBJ whole genome shotgun (WGS) entry which is preliminary data.</text>
</comment>
<evidence type="ECO:0000256" key="2">
    <source>
        <dbReference type="ARBA" id="ARBA00012438"/>
    </source>
</evidence>
<dbReference type="PANTHER" id="PTHR24421:SF10">
    <property type="entry name" value="NITRATE_NITRITE SENSOR PROTEIN NARQ"/>
    <property type="match status" value="1"/>
</dbReference>
<dbReference type="EC" id="2.7.13.3" evidence="2"/>
<dbReference type="PANTHER" id="PTHR24421">
    <property type="entry name" value="NITRATE/NITRITE SENSOR PROTEIN NARX-RELATED"/>
    <property type="match status" value="1"/>
</dbReference>
<dbReference type="Gene3D" id="3.30.565.10">
    <property type="entry name" value="Histidine kinase-like ATPase, C-terminal domain"/>
    <property type="match status" value="1"/>
</dbReference>
<organism evidence="13 14">
    <name type="scientific">Actinoplanes sandaracinus</name>
    <dbReference type="NCBI Taxonomy" id="3045177"/>
    <lineage>
        <taxon>Bacteria</taxon>
        <taxon>Bacillati</taxon>
        <taxon>Actinomycetota</taxon>
        <taxon>Actinomycetes</taxon>
        <taxon>Micromonosporales</taxon>
        <taxon>Micromonosporaceae</taxon>
        <taxon>Actinoplanes</taxon>
    </lineage>
</organism>
<dbReference type="InterPro" id="IPR036890">
    <property type="entry name" value="HATPase_C_sf"/>
</dbReference>
<evidence type="ECO:0000256" key="8">
    <source>
        <dbReference type="ARBA" id="ARBA00023012"/>
    </source>
</evidence>
<gene>
    <name evidence="13" type="ORF">QLQ12_28085</name>
</gene>
<sequence length="532" mass="55087">MRHSGRDGVPGRRGRARWWRPTSGPCESPGLAGPLDERLSAAPWQRTRRGPHSGWPPGAAIVASIFHIAGVRELAERGGLHMALTPPVYALLLIGPLALLWRRRAPLVGFVVAAAASLVVATRADPHWMYAVAPGMALFALAKQGRRTAAGIAAAIAWVTYLVVTVGLAGPWGLPAGARPGPRESLLAGAGLLGCVLAGAVAKVHRDQVAALAQARDEKQRAAEEQKRAESEQKRRQASEERLRMAQELHDVLGHHLSLISVQAGVGLHLMDNRPEQAREALSAIKTASAEALREVRSVLGVLRTEGEAAPRQPALGLNRLTALTADAGFPVRTRIGGEPRVLPAEVDRAAYRIVQEALTNVRRHAGSGPAVLIEITYRGDALHLSISNTGPAGDGGDGVAGGPAKGRFQQGSGIAGMRARAESLGGRLTAGPEPDGGFRVIAVLPSPPVPGAGPPPEGTLPASPGAAPSPGRSPALSDAASWGSSVVPDAASSPGAGPEPVEEPAAVHPAPGRPGQHGQPRVAARRSEGDR</sequence>
<dbReference type="SUPFAM" id="SSF55874">
    <property type="entry name" value="ATPase domain of HSP90 chaperone/DNA topoisomerase II/histidine kinase"/>
    <property type="match status" value="1"/>
</dbReference>
<evidence type="ECO:0000259" key="11">
    <source>
        <dbReference type="Pfam" id="PF02518"/>
    </source>
</evidence>
<feature type="compositionally biased region" description="Low complexity" evidence="9">
    <location>
        <begin position="495"/>
        <end position="511"/>
    </location>
</feature>
<keyword evidence="3" id="KW-0597">Phosphoprotein</keyword>
<keyword evidence="14" id="KW-1185">Reference proteome</keyword>
<feature type="compositionally biased region" description="Pro residues" evidence="9">
    <location>
        <begin position="446"/>
        <end position="459"/>
    </location>
</feature>
<keyword evidence="7" id="KW-0067">ATP-binding</keyword>
<dbReference type="InterPro" id="IPR011712">
    <property type="entry name" value="Sig_transdc_His_kin_sub3_dim/P"/>
</dbReference>
<feature type="region of interest" description="Disordered" evidence="9">
    <location>
        <begin position="427"/>
        <end position="532"/>
    </location>
</feature>